<dbReference type="SUPFAM" id="SSF56507">
    <property type="entry name" value="Methionine synthase activation domain-like"/>
    <property type="match status" value="1"/>
</dbReference>
<dbReference type="GO" id="GO:0008705">
    <property type="term" value="F:methionine synthase activity"/>
    <property type="evidence" value="ECO:0007669"/>
    <property type="project" value="InterPro"/>
</dbReference>
<sequence>MQNVIRNRVEHSPHIHFRPAEILCSILEINEKLLVKKFNGSLKNKFSNATKQRILKNQDFLRRNITPELYCRIDRITHAETGYIKCETGVVFNSVKLSNMLKNARFLFSFIATVGPEIDREMKRQTKQRRLSDAFVLDVMASLAIENMVDYIWKSVKAFCREKGLYTTLRLSPGYCDWPLEEQQKLFFLFKSRQSAITLSPSHLMTPRKTISGIFGISQHAQDAEHNPCRRCHKSKCPTRRV</sequence>
<dbReference type="AlphaFoldDB" id="A0A484HJ26"/>
<accession>A0A484HJ26</accession>
<evidence type="ECO:0000313" key="1">
    <source>
        <dbReference type="EMBL" id="VEN74434.1"/>
    </source>
</evidence>
<proteinExistence type="predicted"/>
<protein>
    <submittedName>
        <fullName evidence="1">Uncharacterized protein</fullName>
    </submittedName>
</protein>
<organism evidence="1">
    <name type="scientific">uncultured Desulfobacteraceae bacterium</name>
    <dbReference type="NCBI Taxonomy" id="218296"/>
    <lineage>
        <taxon>Bacteria</taxon>
        <taxon>Pseudomonadati</taxon>
        <taxon>Thermodesulfobacteriota</taxon>
        <taxon>Desulfobacteria</taxon>
        <taxon>Desulfobacterales</taxon>
        <taxon>Desulfobacteraceae</taxon>
        <taxon>environmental samples</taxon>
    </lineage>
</organism>
<dbReference type="EMBL" id="CAACVI010000034">
    <property type="protein sequence ID" value="VEN74434.1"/>
    <property type="molecule type" value="Genomic_DNA"/>
</dbReference>
<gene>
    <name evidence="1" type="ORF">EPICR_40013</name>
</gene>
<dbReference type="InterPro" id="IPR037010">
    <property type="entry name" value="VitB12-dep_Met_synth_activ_sf"/>
</dbReference>
<reference evidence="1" key="1">
    <citation type="submission" date="2019-01" db="EMBL/GenBank/DDBJ databases">
        <authorList>
            <consortium name="Genoscope - CEA"/>
            <person name="William W."/>
        </authorList>
    </citation>
    <scope>NUCLEOTIDE SEQUENCE</scope>
    <source>
        <strain evidence="1">CR-1</strain>
    </source>
</reference>
<dbReference type="Gene3D" id="3.40.109.40">
    <property type="match status" value="1"/>
</dbReference>
<name>A0A484HJ26_9BACT</name>